<protein>
    <recommendedName>
        <fullName evidence="3">Zeta toxin domain-containing protein</fullName>
    </recommendedName>
</protein>
<comment type="caution">
    <text evidence="4">The sequence shown here is derived from an EMBL/GenBank/DDBJ whole genome shotgun (WGS) entry which is preliminary data.</text>
</comment>
<sequence length="232" mass="26937">MVTRKIKIQADAFDWIKKHKKDLFLKFADISLYEQDPYPTTVFMAGSPGAGKTEFSRRLAELFKQKPVIIDADEIRKIIPGYVGKKAYLFQKAATKGVNFLYDYVCKNRLNVIIDGTFAYADPIENIKRSLKHNRNIEIYFLYQDPVISWKFTKIREKKEFRNVPRDVFINAYVKSIENAATVKKKFGARIKLNLVIKDFTDGLQTLKLNITVLEKLLPKLYTGEELTQILN</sequence>
<keyword evidence="2" id="KW-0067">ATP-binding</keyword>
<evidence type="ECO:0000256" key="1">
    <source>
        <dbReference type="ARBA" id="ARBA00022741"/>
    </source>
</evidence>
<organism evidence="4 5">
    <name type="scientific">Candidatus Curtissbacteria bacterium RIFCSPLOWO2_02_FULL_40_13b</name>
    <dbReference type="NCBI Taxonomy" id="1797733"/>
    <lineage>
        <taxon>Bacteria</taxon>
        <taxon>Candidatus Curtissiibacteriota</taxon>
    </lineage>
</organism>
<proteinExistence type="predicted"/>
<dbReference type="InterPro" id="IPR027417">
    <property type="entry name" value="P-loop_NTPase"/>
</dbReference>
<evidence type="ECO:0000259" key="3">
    <source>
        <dbReference type="Pfam" id="PF06414"/>
    </source>
</evidence>
<dbReference type="AlphaFoldDB" id="A0A1F5HSU7"/>
<name>A0A1F5HSU7_9BACT</name>
<reference evidence="4 5" key="1">
    <citation type="journal article" date="2016" name="Nat. Commun.">
        <title>Thousands of microbial genomes shed light on interconnected biogeochemical processes in an aquifer system.</title>
        <authorList>
            <person name="Anantharaman K."/>
            <person name="Brown C.T."/>
            <person name="Hug L.A."/>
            <person name="Sharon I."/>
            <person name="Castelle C.J."/>
            <person name="Probst A.J."/>
            <person name="Thomas B.C."/>
            <person name="Singh A."/>
            <person name="Wilkins M.J."/>
            <person name="Karaoz U."/>
            <person name="Brodie E.L."/>
            <person name="Williams K.H."/>
            <person name="Hubbard S.S."/>
            <person name="Banfield J.F."/>
        </authorList>
    </citation>
    <scope>NUCLEOTIDE SEQUENCE [LARGE SCALE GENOMIC DNA]</scope>
</reference>
<keyword evidence="1" id="KW-0547">Nucleotide-binding</keyword>
<accession>A0A1F5HSU7</accession>
<dbReference type="Pfam" id="PF06414">
    <property type="entry name" value="Zeta_toxin"/>
    <property type="match status" value="1"/>
</dbReference>
<dbReference type="GO" id="GO:0005524">
    <property type="term" value="F:ATP binding"/>
    <property type="evidence" value="ECO:0007669"/>
    <property type="project" value="UniProtKB-KW"/>
</dbReference>
<evidence type="ECO:0000256" key="2">
    <source>
        <dbReference type="ARBA" id="ARBA00022840"/>
    </source>
</evidence>
<feature type="domain" description="Zeta toxin" evidence="3">
    <location>
        <begin position="31"/>
        <end position="190"/>
    </location>
</feature>
<gene>
    <name evidence="4" type="ORF">A3I53_03215</name>
</gene>
<dbReference type="InterPro" id="IPR010488">
    <property type="entry name" value="Zeta_toxin_domain"/>
</dbReference>
<dbReference type="GO" id="GO:0016301">
    <property type="term" value="F:kinase activity"/>
    <property type="evidence" value="ECO:0007669"/>
    <property type="project" value="InterPro"/>
</dbReference>
<dbReference type="Proteomes" id="UP000178845">
    <property type="component" value="Unassembled WGS sequence"/>
</dbReference>
<dbReference type="SUPFAM" id="SSF52540">
    <property type="entry name" value="P-loop containing nucleoside triphosphate hydrolases"/>
    <property type="match status" value="1"/>
</dbReference>
<dbReference type="Gene3D" id="3.40.50.300">
    <property type="entry name" value="P-loop containing nucleotide triphosphate hydrolases"/>
    <property type="match status" value="1"/>
</dbReference>
<dbReference type="EMBL" id="MFBW01000040">
    <property type="protein sequence ID" value="OGE07049.1"/>
    <property type="molecule type" value="Genomic_DNA"/>
</dbReference>
<evidence type="ECO:0000313" key="4">
    <source>
        <dbReference type="EMBL" id="OGE07049.1"/>
    </source>
</evidence>
<evidence type="ECO:0000313" key="5">
    <source>
        <dbReference type="Proteomes" id="UP000178845"/>
    </source>
</evidence>